<dbReference type="OrthoDB" id="407198at2759"/>
<name>A0A9W6TFL1_9STRA</name>
<evidence type="ECO:0000256" key="1">
    <source>
        <dbReference type="ARBA" id="ARBA00001946"/>
    </source>
</evidence>
<evidence type="ECO:0000256" key="7">
    <source>
        <dbReference type="ARBA" id="ARBA00022801"/>
    </source>
</evidence>
<feature type="domain" description="Ribonuclease H1 N-terminal" evidence="9">
    <location>
        <begin position="93"/>
        <end position="135"/>
    </location>
</feature>
<dbReference type="EC" id="3.1.26.4" evidence="3"/>
<dbReference type="InterPro" id="IPR009027">
    <property type="entry name" value="Ribosomal_bL9/RNase_H1_N"/>
</dbReference>
<feature type="domain" description="Ribonuclease H1 N-terminal" evidence="9">
    <location>
        <begin position="228"/>
        <end position="270"/>
    </location>
</feature>
<comment type="similarity">
    <text evidence="2">Belongs to the RNase H family.</text>
</comment>
<evidence type="ECO:0000256" key="6">
    <source>
        <dbReference type="ARBA" id="ARBA00022759"/>
    </source>
</evidence>
<comment type="caution">
    <text evidence="10">The sequence shown here is derived from an EMBL/GenBank/DDBJ whole genome shotgun (WGS) entry which is preliminary data.</text>
</comment>
<dbReference type="PANTHER" id="PTHR10642:SF26">
    <property type="entry name" value="RIBONUCLEASE H1"/>
    <property type="match status" value="1"/>
</dbReference>
<reference evidence="10" key="1">
    <citation type="submission" date="2023-04" db="EMBL/GenBank/DDBJ databases">
        <title>Phytophthora lilii NBRC 32176.</title>
        <authorList>
            <person name="Ichikawa N."/>
            <person name="Sato H."/>
            <person name="Tonouchi N."/>
        </authorList>
    </citation>
    <scope>NUCLEOTIDE SEQUENCE</scope>
    <source>
        <strain evidence="10">NBRC 32176</strain>
    </source>
</reference>
<keyword evidence="6" id="KW-0255">Endonuclease</keyword>
<evidence type="ECO:0000313" key="10">
    <source>
        <dbReference type="EMBL" id="GMF13215.1"/>
    </source>
</evidence>
<protein>
    <recommendedName>
        <fullName evidence="3">ribonuclease H</fullName>
        <ecNumber evidence="3">3.1.26.4</ecNumber>
    </recommendedName>
</protein>
<dbReference type="SUPFAM" id="SSF55658">
    <property type="entry name" value="L9 N-domain-like"/>
    <property type="match status" value="7"/>
</dbReference>
<dbReference type="InterPro" id="IPR037056">
    <property type="entry name" value="RNase_H1_N_sf"/>
</dbReference>
<keyword evidence="7" id="KW-0378">Hydrolase</keyword>
<dbReference type="InterPro" id="IPR011320">
    <property type="entry name" value="RNase_H1_N"/>
</dbReference>
<feature type="domain" description="Ribonuclease H1 N-terminal" evidence="9">
    <location>
        <begin position="365"/>
        <end position="407"/>
    </location>
</feature>
<dbReference type="PANTHER" id="PTHR10642">
    <property type="entry name" value="RIBONUCLEASE H1"/>
    <property type="match status" value="1"/>
</dbReference>
<accession>A0A9W6TFL1</accession>
<dbReference type="Gene3D" id="3.40.970.10">
    <property type="entry name" value="Ribonuclease H1, N-terminal domain"/>
    <property type="match status" value="7"/>
</dbReference>
<feature type="domain" description="Ribonuclease H1 N-terminal" evidence="9">
    <location>
        <begin position="161"/>
        <end position="203"/>
    </location>
</feature>
<proteinExistence type="inferred from homology"/>
<feature type="domain" description="Ribonuclease H1 N-terminal" evidence="9">
    <location>
        <begin position="294"/>
        <end position="336"/>
    </location>
</feature>
<evidence type="ECO:0000256" key="5">
    <source>
        <dbReference type="ARBA" id="ARBA00022723"/>
    </source>
</evidence>
<evidence type="ECO:0000256" key="8">
    <source>
        <dbReference type="ARBA" id="ARBA00022842"/>
    </source>
</evidence>
<feature type="domain" description="Ribonuclease H1 N-terminal" evidence="9">
    <location>
        <begin position="436"/>
        <end position="478"/>
    </location>
</feature>
<dbReference type="InterPro" id="IPR050092">
    <property type="entry name" value="RNase_H"/>
</dbReference>
<feature type="domain" description="Ribonuclease H1 N-terminal" evidence="9">
    <location>
        <begin position="20"/>
        <end position="62"/>
    </location>
</feature>
<sequence>MGWIEYDSENGYEYFETKWFYAVGVGRRTGIFTKREDAVEQVHGFPGFRMRKFSDYEEAREYLEEFDIYCDSLTEESEREEEIEEEEEDDIWFYAVAVGRSTGVFLAFEDARDQIYGFPRSRMEAFHDYDEAEQYVENNRACFSEEKEKEELEKKSAKVWFYAVAVGRSTGVFMNYADAMEQVHGYSGFRMKKFRDYDEAQEYIAFNQVYSSDEEEESDEEENQGVWYYAVAVGRCTGVYTNLEQAKDQVHGYSGFLMKKFLDYGQAQAYVRDNEICSFEEEAESPEVVDERWYYAVAVGRRIGIYTDHNDAIEQVHGYSGFKMKKFLDYDNARDYLDAFRENSSDTWYEESNNEESYQEEETWFYAVAVGRSPGIYTNCEDAIDQVHGFSGFRMKKFIDYDEAQEYLDHNQQYSSEEEWESEDDESQYDEEDTWYYAVAVGRATGVYTNWQHAMNQVHGYSGFQMKKFLDYREAQEYLKRGDEYEHVYDEDDTWEYEGR</sequence>
<keyword evidence="11" id="KW-1185">Reference proteome</keyword>
<keyword evidence="4" id="KW-0540">Nuclease</keyword>
<evidence type="ECO:0000256" key="3">
    <source>
        <dbReference type="ARBA" id="ARBA00012180"/>
    </source>
</evidence>
<dbReference type="EMBL" id="BSXW01000147">
    <property type="protein sequence ID" value="GMF13215.1"/>
    <property type="molecule type" value="Genomic_DNA"/>
</dbReference>
<dbReference type="Pfam" id="PF01693">
    <property type="entry name" value="Cauli_VI"/>
    <property type="match status" value="7"/>
</dbReference>
<evidence type="ECO:0000259" key="9">
    <source>
        <dbReference type="Pfam" id="PF01693"/>
    </source>
</evidence>
<dbReference type="GO" id="GO:0046872">
    <property type="term" value="F:metal ion binding"/>
    <property type="evidence" value="ECO:0007669"/>
    <property type="project" value="UniProtKB-KW"/>
</dbReference>
<keyword evidence="5" id="KW-0479">Metal-binding</keyword>
<dbReference type="AlphaFoldDB" id="A0A9W6TFL1"/>
<organism evidence="10 11">
    <name type="scientific">Phytophthora lilii</name>
    <dbReference type="NCBI Taxonomy" id="2077276"/>
    <lineage>
        <taxon>Eukaryota</taxon>
        <taxon>Sar</taxon>
        <taxon>Stramenopiles</taxon>
        <taxon>Oomycota</taxon>
        <taxon>Peronosporomycetes</taxon>
        <taxon>Peronosporales</taxon>
        <taxon>Peronosporaceae</taxon>
        <taxon>Phytophthora</taxon>
    </lineage>
</organism>
<comment type="cofactor">
    <cofactor evidence="1">
        <name>Mg(2+)</name>
        <dbReference type="ChEBI" id="CHEBI:18420"/>
    </cofactor>
</comment>
<dbReference type="Proteomes" id="UP001165083">
    <property type="component" value="Unassembled WGS sequence"/>
</dbReference>
<evidence type="ECO:0000313" key="11">
    <source>
        <dbReference type="Proteomes" id="UP001165083"/>
    </source>
</evidence>
<evidence type="ECO:0000256" key="4">
    <source>
        <dbReference type="ARBA" id="ARBA00022722"/>
    </source>
</evidence>
<dbReference type="GO" id="GO:0043137">
    <property type="term" value="P:DNA replication, removal of RNA primer"/>
    <property type="evidence" value="ECO:0007669"/>
    <property type="project" value="TreeGrafter"/>
</dbReference>
<keyword evidence="8" id="KW-0460">Magnesium</keyword>
<gene>
    <name evidence="10" type="ORF">Plil01_000371300</name>
</gene>
<dbReference type="GO" id="GO:0004523">
    <property type="term" value="F:RNA-DNA hybrid ribonuclease activity"/>
    <property type="evidence" value="ECO:0007669"/>
    <property type="project" value="UniProtKB-EC"/>
</dbReference>
<dbReference type="FunFam" id="3.40.970.10:FF:000001">
    <property type="entry name" value="Ribonuclease H1"/>
    <property type="match status" value="6"/>
</dbReference>
<evidence type="ECO:0000256" key="2">
    <source>
        <dbReference type="ARBA" id="ARBA00005300"/>
    </source>
</evidence>